<dbReference type="RefSeq" id="XP_007732806.1">
    <property type="nucleotide sequence ID" value="XM_007734616.1"/>
</dbReference>
<feature type="compositionally biased region" description="Low complexity" evidence="1">
    <location>
        <begin position="43"/>
        <end position="54"/>
    </location>
</feature>
<feature type="region of interest" description="Disordered" evidence="1">
    <location>
        <begin position="1"/>
        <end position="71"/>
    </location>
</feature>
<proteinExistence type="predicted"/>
<dbReference type="OrthoDB" id="27934at2759"/>
<dbReference type="Gene3D" id="6.10.140.1020">
    <property type="match status" value="1"/>
</dbReference>
<dbReference type="AlphaFoldDB" id="W9Y3Y5"/>
<reference evidence="2 3" key="1">
    <citation type="submission" date="2013-03" db="EMBL/GenBank/DDBJ databases">
        <title>The Genome Sequence of Capronia epimyces CBS 606.96.</title>
        <authorList>
            <consortium name="The Broad Institute Genomics Platform"/>
            <person name="Cuomo C."/>
            <person name="de Hoog S."/>
            <person name="Gorbushina A."/>
            <person name="Walker B."/>
            <person name="Young S.K."/>
            <person name="Zeng Q."/>
            <person name="Gargeya S."/>
            <person name="Fitzgerald M."/>
            <person name="Haas B."/>
            <person name="Abouelleil A."/>
            <person name="Allen A.W."/>
            <person name="Alvarado L."/>
            <person name="Arachchi H.M."/>
            <person name="Berlin A.M."/>
            <person name="Chapman S.B."/>
            <person name="Gainer-Dewar J."/>
            <person name="Goldberg J."/>
            <person name="Griggs A."/>
            <person name="Gujja S."/>
            <person name="Hansen M."/>
            <person name="Howarth C."/>
            <person name="Imamovic A."/>
            <person name="Ireland A."/>
            <person name="Larimer J."/>
            <person name="McCowan C."/>
            <person name="Murphy C."/>
            <person name="Pearson M."/>
            <person name="Poon T.W."/>
            <person name="Priest M."/>
            <person name="Roberts A."/>
            <person name="Saif S."/>
            <person name="Shea T."/>
            <person name="Sisk P."/>
            <person name="Sykes S."/>
            <person name="Wortman J."/>
            <person name="Nusbaum C."/>
            <person name="Birren B."/>
        </authorList>
    </citation>
    <scope>NUCLEOTIDE SEQUENCE [LARGE SCALE GENOMIC DNA]</scope>
    <source>
        <strain evidence="2 3">CBS 606.96</strain>
    </source>
</reference>
<name>W9Y3Y5_9EURO</name>
<gene>
    <name evidence="2" type="ORF">A1O3_04487</name>
</gene>
<comment type="caution">
    <text evidence="2">The sequence shown here is derived from an EMBL/GenBank/DDBJ whole genome shotgun (WGS) entry which is preliminary data.</text>
</comment>
<feature type="compositionally biased region" description="Basic and acidic residues" evidence="1">
    <location>
        <begin position="155"/>
        <end position="169"/>
    </location>
</feature>
<evidence type="ECO:0000313" key="2">
    <source>
        <dbReference type="EMBL" id="EXJ87527.1"/>
    </source>
</evidence>
<dbReference type="EMBL" id="AMGY01000003">
    <property type="protein sequence ID" value="EXJ87527.1"/>
    <property type="molecule type" value="Genomic_DNA"/>
</dbReference>
<dbReference type="PANTHER" id="PTHR28527:SF1">
    <property type="entry name" value="SWI5-DEPENDENT RECOMBINATION DNA REPAIR PROTEIN 1"/>
    <property type="match status" value="1"/>
</dbReference>
<dbReference type="GeneID" id="19168606"/>
<protein>
    <recommendedName>
        <fullName evidence="4">Swi5-dependent recombination DNA repair protein 1</fullName>
    </recommendedName>
</protein>
<dbReference type="Proteomes" id="UP000019478">
    <property type="component" value="Unassembled WGS sequence"/>
</dbReference>
<accession>W9Y3Y5</accession>
<dbReference type="STRING" id="1182542.W9Y3Y5"/>
<dbReference type="PANTHER" id="PTHR28527">
    <property type="entry name" value="MATING-TYPE SWITCHING PROTEIN SWI2-RELATED"/>
    <property type="match status" value="1"/>
</dbReference>
<evidence type="ECO:0000256" key="1">
    <source>
        <dbReference type="SAM" id="MobiDB-lite"/>
    </source>
</evidence>
<sequence length="223" mass="25714">MHAAKRRRLDGSPAFQNKPFRSPLPKAIKAQPTVEDEHLGHTSELSGQKLSSSSIATSSPNVEPKDSRKERSVLSIRLTKLRQSLDTAQQALEIEESNQDAELRTLIGKWRTVAQEAAEELFADAKERVQGMGGVVAWRRRMKEDARLWTDNQDERNLCHGDDNEQLEHSHRRLPGENMPSRLECSQDSEEDEESFTMDMMLRQMNIDLRLIGYDRQFERWVE</sequence>
<evidence type="ECO:0008006" key="4">
    <source>
        <dbReference type="Google" id="ProtNLM"/>
    </source>
</evidence>
<dbReference type="HOGENOM" id="CLU_045012_1_0_1"/>
<keyword evidence="3" id="KW-1185">Reference proteome</keyword>
<dbReference type="GO" id="GO:0006310">
    <property type="term" value="P:DNA recombination"/>
    <property type="evidence" value="ECO:0007669"/>
    <property type="project" value="TreeGrafter"/>
</dbReference>
<evidence type="ECO:0000313" key="3">
    <source>
        <dbReference type="Proteomes" id="UP000019478"/>
    </source>
</evidence>
<feature type="region of interest" description="Disordered" evidence="1">
    <location>
        <begin position="155"/>
        <end position="192"/>
    </location>
</feature>
<organism evidence="2 3">
    <name type="scientific">Capronia epimyces CBS 606.96</name>
    <dbReference type="NCBI Taxonomy" id="1182542"/>
    <lineage>
        <taxon>Eukaryota</taxon>
        <taxon>Fungi</taxon>
        <taxon>Dikarya</taxon>
        <taxon>Ascomycota</taxon>
        <taxon>Pezizomycotina</taxon>
        <taxon>Eurotiomycetes</taxon>
        <taxon>Chaetothyriomycetidae</taxon>
        <taxon>Chaetothyriales</taxon>
        <taxon>Herpotrichiellaceae</taxon>
        <taxon>Capronia</taxon>
    </lineage>
</organism>
<dbReference type="eggNOG" id="ENOG502SAMI">
    <property type="taxonomic scope" value="Eukaryota"/>
</dbReference>